<dbReference type="Proteomes" id="UP000195402">
    <property type="component" value="Unassembled WGS sequence"/>
</dbReference>
<feature type="signal peptide" evidence="5">
    <location>
        <begin position="1"/>
        <end position="28"/>
    </location>
</feature>
<keyword evidence="3 5" id="KW-0732">Signal</keyword>
<dbReference type="FunCoup" id="A0A200Q5J2">
    <property type="interactions" value="176"/>
</dbReference>
<feature type="chain" id="PRO_5012962010" evidence="5">
    <location>
        <begin position="29"/>
        <end position="126"/>
    </location>
</feature>
<comment type="caution">
    <text evidence="6">The sequence shown here is derived from an EMBL/GenBank/DDBJ whole genome shotgun (WGS) entry which is preliminary data.</text>
</comment>
<evidence type="ECO:0000313" key="6">
    <source>
        <dbReference type="EMBL" id="OVA05696.1"/>
    </source>
</evidence>
<dbReference type="OrthoDB" id="1921542at2759"/>
<evidence type="ECO:0000256" key="5">
    <source>
        <dbReference type="SAM" id="SignalP"/>
    </source>
</evidence>
<evidence type="ECO:0000256" key="1">
    <source>
        <dbReference type="ARBA" id="ARBA00009178"/>
    </source>
</evidence>
<dbReference type="Pfam" id="PF05498">
    <property type="entry name" value="RALF"/>
    <property type="match status" value="1"/>
</dbReference>
<dbReference type="GO" id="GO:0009506">
    <property type="term" value="C:plasmodesma"/>
    <property type="evidence" value="ECO:0007669"/>
    <property type="project" value="TreeGrafter"/>
</dbReference>
<gene>
    <name evidence="6" type="ORF">BVC80_261g11</name>
</gene>
<sequence>MELQQTFLLLDLLFLLVLCVAHINLANATQIISFEYDQRGGGGACNASIGECNAEEEEEMLMESEISRRFMAEQKKYITPGVLKKDQPACGGDGRGQSYTNGGSCLGRPVNPETRPCYKYYRCRSD</sequence>
<keyword evidence="2" id="KW-0372">Hormone</keyword>
<organism evidence="6 7">
    <name type="scientific">Macleaya cordata</name>
    <name type="common">Five-seeded plume-poppy</name>
    <name type="synonym">Bocconia cordata</name>
    <dbReference type="NCBI Taxonomy" id="56857"/>
    <lineage>
        <taxon>Eukaryota</taxon>
        <taxon>Viridiplantae</taxon>
        <taxon>Streptophyta</taxon>
        <taxon>Embryophyta</taxon>
        <taxon>Tracheophyta</taxon>
        <taxon>Spermatophyta</taxon>
        <taxon>Magnoliopsida</taxon>
        <taxon>Ranunculales</taxon>
        <taxon>Papaveraceae</taxon>
        <taxon>Papaveroideae</taxon>
        <taxon>Macleaya</taxon>
    </lineage>
</organism>
<evidence type="ECO:0000256" key="3">
    <source>
        <dbReference type="ARBA" id="ARBA00022729"/>
    </source>
</evidence>
<evidence type="ECO:0000256" key="4">
    <source>
        <dbReference type="ARBA" id="ARBA00023157"/>
    </source>
</evidence>
<dbReference type="GO" id="GO:0019722">
    <property type="term" value="P:calcium-mediated signaling"/>
    <property type="evidence" value="ECO:0007669"/>
    <property type="project" value="TreeGrafter"/>
</dbReference>
<keyword evidence="4" id="KW-1015">Disulfide bond</keyword>
<name>A0A200Q5J2_MACCD</name>
<comment type="similarity">
    <text evidence="1">Belongs to the plant rapid alkalinization factor (RALF) family.</text>
</comment>
<dbReference type="PANTHER" id="PTHR33136">
    <property type="entry name" value="RAPID ALKALINIZATION FACTOR-LIKE"/>
    <property type="match status" value="1"/>
</dbReference>
<dbReference type="EMBL" id="MVGT01003030">
    <property type="protein sequence ID" value="OVA05696.1"/>
    <property type="molecule type" value="Genomic_DNA"/>
</dbReference>
<evidence type="ECO:0000256" key="2">
    <source>
        <dbReference type="ARBA" id="ARBA00022702"/>
    </source>
</evidence>
<protein>
    <submittedName>
        <fullName evidence="6">Rapid ALkalinization Factor</fullName>
    </submittedName>
</protein>
<keyword evidence="7" id="KW-1185">Reference proteome</keyword>
<dbReference type="AlphaFoldDB" id="A0A200Q5J2"/>
<proteinExistence type="inferred from homology"/>
<dbReference type="OMA" id="WSSQRFT"/>
<dbReference type="PANTHER" id="PTHR33136:SF4">
    <property type="entry name" value="PROTEIN RALF-LIKE 32"/>
    <property type="match status" value="1"/>
</dbReference>
<evidence type="ECO:0000313" key="7">
    <source>
        <dbReference type="Proteomes" id="UP000195402"/>
    </source>
</evidence>
<accession>A0A200Q5J2</accession>
<dbReference type="InterPro" id="IPR008801">
    <property type="entry name" value="RALF"/>
</dbReference>
<dbReference type="GO" id="GO:0005179">
    <property type="term" value="F:hormone activity"/>
    <property type="evidence" value="ECO:0007669"/>
    <property type="project" value="UniProtKB-KW"/>
</dbReference>
<reference evidence="6 7" key="1">
    <citation type="journal article" date="2017" name="Mol. Plant">
        <title>The Genome of Medicinal Plant Macleaya cordata Provides New Insights into Benzylisoquinoline Alkaloids Metabolism.</title>
        <authorList>
            <person name="Liu X."/>
            <person name="Liu Y."/>
            <person name="Huang P."/>
            <person name="Ma Y."/>
            <person name="Qing Z."/>
            <person name="Tang Q."/>
            <person name="Cao H."/>
            <person name="Cheng P."/>
            <person name="Zheng Y."/>
            <person name="Yuan Z."/>
            <person name="Zhou Y."/>
            <person name="Liu J."/>
            <person name="Tang Z."/>
            <person name="Zhuo Y."/>
            <person name="Zhang Y."/>
            <person name="Yu L."/>
            <person name="Huang J."/>
            <person name="Yang P."/>
            <person name="Peng Q."/>
            <person name="Zhang J."/>
            <person name="Jiang W."/>
            <person name="Zhang Z."/>
            <person name="Lin K."/>
            <person name="Ro D.K."/>
            <person name="Chen X."/>
            <person name="Xiong X."/>
            <person name="Shang Y."/>
            <person name="Huang S."/>
            <person name="Zeng J."/>
        </authorList>
    </citation>
    <scope>NUCLEOTIDE SEQUENCE [LARGE SCALE GENOMIC DNA]</scope>
    <source>
        <strain evidence="7">cv. BLH2017</strain>
        <tissue evidence="6">Root</tissue>
    </source>
</reference>
<dbReference type="InParanoid" id="A0A200Q5J2"/>